<sequence length="1249" mass="136248">MSKFLKFIIGLFNTPENAASILKGEPTRLIKAGQWVATFFTSSQTHTPSLSFASNPEEIAEKIAQLALNKIGESITNTNASKKEGEASEHSELVSGLLSKITSAEYLNDLYKKYHGSDAPDGTFKHYHRLATPAGITHSQLITLAAQLISDLNLKQGNTKKMCTCLSQFSGDLDAKFALGNGSTQLMLECLPMLVEQLKHSKNPSVLINLVYQLSLKSPRAPASHNRSYQPISQTATIVESVILFAELNPEIVKAFSDHILKSELFRTVAGPHVLEGASVLAQEIVGNGDLSILCQILDTVDAKIAPGTQIQVAALATQMQPNTLNRFIDCAYNLPFIGPKIISSGLKQHVTSIHTQLRPHAGALHANPEVPTEIISHVQDIINAVNQLAKNNNVEDFLVAFSPALTHLFELNRTHGVAIQQGIEIAKSMSQKLGSESIATYLKTLGNLFSLVGEDEDNDKLIVRRIIDVTRCALKTPEDTNHPDFSGCIAKTAIGALCIVDSVKKPDNPQDLTHIYELFKLIMPTSAVDALGVIKLILDPGQTLGAFNQRKLVALPPEDINKLGEFVSNLCQAIQKFPVITSSTATPHAVAQTAIKNMFDSINMLDGVPHDILSHILTTSQAAIVDSPAIPQKQWLGLMARSIPLAKFARTLHRKAADIADLMVGSACGDDVIDVGLRSFVFAKSLPPEFFTNPEALEALVALAASDINTNKDVQINARALQAAITKLGTSDRSGFTVVAELIGYMDAETPTQLLKMWVQYSDNDWVGMSATLREVNSDDLRIICNDLSTLFTPLSVGNPMRDWVDVVVTINEVIDLNEDQRKEIISSLSQIQTLYKTSLSQAGALLINKVLSPLLKANEGDLSIIETIFGFLGLKDHTLDILSPLQELDKAEIEQFITWLKTQGSIFAVQFSDIKGNSIEDNQMLVVSEVLYTALGASWSALDTSREQSEKFTRIANDISKNLKGARYEKAAQAFSAATELPQAFKHKTSNLIESIIKHLEGKQFSVWGIFKRILKWVSWMLMHDPSLAKIRLSASITFGVFIISFIAAISSLASTAFIIAAVFLGITSLLLVTAIAAFIYKGIQAFLIARRAKKSVAKISTFLSNHLKDKGPCEQVIALTALCDALFNNNANDRVRKMHTEMVDENAELYNKCYSEIQPVIDNLKKQKLPPRLLIGPLAGKVMALVPSGRKTPFELLRMVNKIFRSNGKQAPSPVGSHMLKIEGKICPEGSSIGSPGATAEHNNTP</sequence>
<protein>
    <submittedName>
        <fullName evidence="2">Uncharacterized protein</fullName>
    </submittedName>
</protein>
<dbReference type="RefSeq" id="WP_258568343.1">
    <property type="nucleotide sequence ID" value="NZ_CP092900.1"/>
</dbReference>
<gene>
    <name evidence="2" type="ORF">MMH89_00050</name>
</gene>
<proteinExistence type="predicted"/>
<organism evidence="2 3">
    <name type="scientific">Candidatus Comchoanobacter bicostacola</name>
    <dbReference type="NCBI Taxonomy" id="2919598"/>
    <lineage>
        <taxon>Bacteria</taxon>
        <taxon>Pseudomonadati</taxon>
        <taxon>Pseudomonadota</taxon>
        <taxon>Gammaproteobacteria</taxon>
        <taxon>Candidatus Comchoanobacterales</taxon>
        <taxon>Candidatus Comchoanobacteraceae</taxon>
        <taxon>Candidatus Comchoanobacter</taxon>
    </lineage>
</organism>
<evidence type="ECO:0000313" key="2">
    <source>
        <dbReference type="EMBL" id="UTC24559.1"/>
    </source>
</evidence>
<feature type="transmembrane region" description="Helical" evidence="1">
    <location>
        <begin position="1033"/>
        <end position="1053"/>
    </location>
</feature>
<dbReference type="EMBL" id="CP092900">
    <property type="protein sequence ID" value="UTC24559.1"/>
    <property type="molecule type" value="Genomic_DNA"/>
</dbReference>
<accession>A0ABY5DLN8</accession>
<feature type="transmembrane region" description="Helical" evidence="1">
    <location>
        <begin position="1059"/>
        <end position="1083"/>
    </location>
</feature>
<keyword evidence="1" id="KW-1133">Transmembrane helix</keyword>
<reference evidence="2 3" key="1">
    <citation type="journal article" date="2022" name="Nat. Microbiol.">
        <title>The microbiome of a bacterivorous marine choanoflagellate contains a resource-demanding obligate bacterial associate.</title>
        <authorList>
            <person name="Needham D.M."/>
            <person name="Poirier C."/>
            <person name="Bachy C."/>
            <person name="George E.E."/>
            <person name="Wilken S."/>
            <person name="Yung C.C.M."/>
            <person name="Limardo A.J."/>
            <person name="Morando M."/>
            <person name="Sudek L."/>
            <person name="Malmstrom R.R."/>
            <person name="Keeling P.J."/>
            <person name="Santoro A.E."/>
            <person name="Worden A.Z."/>
        </authorList>
    </citation>
    <scope>NUCLEOTIDE SEQUENCE [LARGE SCALE GENOMIC DNA]</scope>
    <source>
        <strain evidence="2 3">Comchoano-1</strain>
    </source>
</reference>
<keyword evidence="1" id="KW-0812">Transmembrane</keyword>
<dbReference type="Proteomes" id="UP001055955">
    <property type="component" value="Chromosome"/>
</dbReference>
<keyword evidence="3" id="KW-1185">Reference proteome</keyword>
<keyword evidence="1" id="KW-0472">Membrane</keyword>
<evidence type="ECO:0000256" key="1">
    <source>
        <dbReference type="SAM" id="Phobius"/>
    </source>
</evidence>
<name>A0ABY5DLN8_9GAMM</name>
<evidence type="ECO:0000313" key="3">
    <source>
        <dbReference type="Proteomes" id="UP001055955"/>
    </source>
</evidence>